<name>A0A5C4YAF4_9DEIO</name>
<dbReference type="PROSITE" id="PS50887">
    <property type="entry name" value="GGDEF"/>
    <property type="match status" value="1"/>
</dbReference>
<sequence length="644" mass="70836">MTRLARYFLARSAQSDGWRLILLLAMPVAAVAFFLGAVLDPLSGQANAFDRLAYPALTSGLLILELVLWRRPRLTDRVVTALVLLSCGFFLSKLIYLLYFLPPGPSIQVEMTESFFWIPAVYVLSLFIPSLKAARSFTFAFFAAMVLCSVGYAALNGWTAQSGGVLFALIEMLLANLTLLTLTQAFIGYKDRLSSVQARAQTLQRLVHTDLLTGLPSRLRLERELGEAVDRGEPFTLLFIDVDGFKMVNDTLGHSAGDEVLRDLAGRVQAVLKPRDLAARIGGDEFVVIVRDTPPAWAPALAQQLLAGLALPFLVCGQQIQLSASIGISVYPDDSQDAETLLRHADAAMYQIKKAGRNGIRRFDAALDAELERTILLTREFQFALSRDQLSLVYQPIYDLKTGEMSKIEALVRWSHPEFGAISPGVFIPIAETSGQIMAVGRWVLEQACFQARHWRENHGWAGKITVNVSPVQFAQPTFVDEVKQTLLLSGLPAHRLELELTEGAVIHSPTLVQTALRGLQRLGVEIAIDDFGTGYSSLAYLRDLPIGCIKIDRSFIEDLASPRRAPQYAVALITAIVGIARTLDLQVVAEGVETQEQVDAVRGLGCDFAQGYFFARPLDAARLEALLDSGQPDLNAGWHQRLN</sequence>
<feature type="transmembrane region" description="Helical" evidence="1">
    <location>
        <begin position="81"/>
        <end position="102"/>
    </location>
</feature>
<dbReference type="CDD" id="cd01949">
    <property type="entry name" value="GGDEF"/>
    <property type="match status" value="1"/>
</dbReference>
<dbReference type="InterPro" id="IPR052155">
    <property type="entry name" value="Biofilm_reg_signaling"/>
</dbReference>
<dbReference type="Proteomes" id="UP000313988">
    <property type="component" value="Unassembled WGS sequence"/>
</dbReference>
<gene>
    <name evidence="5" type="ORF">FHR04_00210</name>
    <name evidence="4" type="ORF">HNQ04_000653</name>
</gene>
<feature type="transmembrane region" description="Helical" evidence="1">
    <location>
        <begin position="138"/>
        <end position="159"/>
    </location>
</feature>
<dbReference type="Pfam" id="PF00990">
    <property type="entry name" value="GGDEF"/>
    <property type="match status" value="1"/>
</dbReference>
<organism evidence="5 6">
    <name type="scientific">Deinococcus radiopugnans ATCC 19172</name>
    <dbReference type="NCBI Taxonomy" id="585398"/>
    <lineage>
        <taxon>Bacteria</taxon>
        <taxon>Thermotogati</taxon>
        <taxon>Deinococcota</taxon>
        <taxon>Deinococci</taxon>
        <taxon>Deinococcales</taxon>
        <taxon>Deinococcaceae</taxon>
        <taxon>Deinococcus</taxon>
    </lineage>
</organism>
<dbReference type="EMBL" id="JACHEW010000002">
    <property type="protein sequence ID" value="MBB6015424.1"/>
    <property type="molecule type" value="Genomic_DNA"/>
</dbReference>
<evidence type="ECO:0000259" key="2">
    <source>
        <dbReference type="PROSITE" id="PS50883"/>
    </source>
</evidence>
<feature type="domain" description="EAL" evidence="2">
    <location>
        <begin position="374"/>
        <end position="632"/>
    </location>
</feature>
<reference evidence="5 6" key="1">
    <citation type="submission" date="2019-06" db="EMBL/GenBank/DDBJ databases">
        <title>Genome sequence of Deinococcus radiopugnans ATCC 19172.</title>
        <authorList>
            <person name="Maclea K.S."/>
            <person name="Maynard C.R."/>
        </authorList>
    </citation>
    <scope>NUCLEOTIDE SEQUENCE [LARGE SCALE GENOMIC DNA]</scope>
    <source>
        <strain evidence="5 6">ATCC 19172</strain>
    </source>
</reference>
<dbReference type="EMBL" id="VDMO01000001">
    <property type="protein sequence ID" value="TNM72890.1"/>
    <property type="molecule type" value="Genomic_DNA"/>
</dbReference>
<keyword evidence="1" id="KW-0812">Transmembrane</keyword>
<accession>A0A5C4YAF4</accession>
<dbReference type="InterPro" id="IPR029787">
    <property type="entry name" value="Nucleotide_cyclase"/>
</dbReference>
<dbReference type="SMART" id="SM00267">
    <property type="entry name" value="GGDEF"/>
    <property type="match status" value="1"/>
</dbReference>
<dbReference type="Pfam" id="PF00563">
    <property type="entry name" value="EAL"/>
    <property type="match status" value="1"/>
</dbReference>
<keyword evidence="1" id="KW-1133">Transmembrane helix</keyword>
<comment type="caution">
    <text evidence="5">The sequence shown here is derived from an EMBL/GenBank/DDBJ whole genome shotgun (WGS) entry which is preliminary data.</text>
</comment>
<dbReference type="SUPFAM" id="SSF55073">
    <property type="entry name" value="Nucleotide cyclase"/>
    <property type="match status" value="1"/>
</dbReference>
<feature type="transmembrane region" description="Helical" evidence="1">
    <location>
        <begin position="51"/>
        <end position="69"/>
    </location>
</feature>
<dbReference type="Gene3D" id="3.20.20.450">
    <property type="entry name" value="EAL domain"/>
    <property type="match status" value="1"/>
</dbReference>
<dbReference type="PANTHER" id="PTHR44757">
    <property type="entry name" value="DIGUANYLATE CYCLASE DGCP"/>
    <property type="match status" value="1"/>
</dbReference>
<dbReference type="SUPFAM" id="SSF141868">
    <property type="entry name" value="EAL domain-like"/>
    <property type="match status" value="1"/>
</dbReference>
<keyword evidence="1" id="KW-0472">Membrane</keyword>
<proteinExistence type="predicted"/>
<evidence type="ECO:0000256" key="1">
    <source>
        <dbReference type="SAM" id="Phobius"/>
    </source>
</evidence>
<reference evidence="4 7" key="2">
    <citation type="submission" date="2020-08" db="EMBL/GenBank/DDBJ databases">
        <title>Genomic Encyclopedia of Type Strains, Phase IV (KMG-IV): sequencing the most valuable type-strain genomes for metagenomic binning, comparative biology and taxonomic classification.</title>
        <authorList>
            <person name="Goeker M."/>
        </authorList>
    </citation>
    <scope>NUCLEOTIDE SEQUENCE [LARGE SCALE GENOMIC DNA]</scope>
    <source>
        <strain evidence="4 7">DSM 12027</strain>
    </source>
</reference>
<dbReference type="SMART" id="SM00052">
    <property type="entry name" value="EAL"/>
    <property type="match status" value="1"/>
</dbReference>
<evidence type="ECO:0000313" key="7">
    <source>
        <dbReference type="Proteomes" id="UP000629870"/>
    </source>
</evidence>
<dbReference type="CDD" id="cd01948">
    <property type="entry name" value="EAL"/>
    <property type="match status" value="1"/>
</dbReference>
<feature type="domain" description="GGDEF" evidence="3">
    <location>
        <begin position="233"/>
        <end position="365"/>
    </location>
</feature>
<dbReference type="InterPro" id="IPR000160">
    <property type="entry name" value="GGDEF_dom"/>
</dbReference>
<protein>
    <submittedName>
        <fullName evidence="4">Diguanylate cyclase (GGDEF)-like protein</fullName>
    </submittedName>
    <submittedName>
        <fullName evidence="5">EAL domain-containing protein</fullName>
    </submittedName>
</protein>
<dbReference type="Proteomes" id="UP000629870">
    <property type="component" value="Unassembled WGS sequence"/>
</dbReference>
<feature type="transmembrane region" description="Helical" evidence="1">
    <location>
        <begin position="165"/>
        <end position="189"/>
    </location>
</feature>
<feature type="transmembrane region" description="Helical" evidence="1">
    <location>
        <begin position="20"/>
        <end position="39"/>
    </location>
</feature>
<dbReference type="Gene3D" id="3.30.70.270">
    <property type="match status" value="1"/>
</dbReference>
<dbReference type="RefSeq" id="WP_139399747.1">
    <property type="nucleotide sequence ID" value="NZ_JACHEW010000002.1"/>
</dbReference>
<dbReference type="AlphaFoldDB" id="A0A5C4YAF4"/>
<evidence type="ECO:0000313" key="6">
    <source>
        <dbReference type="Proteomes" id="UP000313988"/>
    </source>
</evidence>
<dbReference type="PROSITE" id="PS50883">
    <property type="entry name" value="EAL"/>
    <property type="match status" value="1"/>
</dbReference>
<evidence type="ECO:0000259" key="3">
    <source>
        <dbReference type="PROSITE" id="PS50887"/>
    </source>
</evidence>
<dbReference type="InterPro" id="IPR035919">
    <property type="entry name" value="EAL_sf"/>
</dbReference>
<dbReference type="InterPro" id="IPR043128">
    <property type="entry name" value="Rev_trsase/Diguanyl_cyclase"/>
</dbReference>
<evidence type="ECO:0000313" key="5">
    <source>
        <dbReference type="EMBL" id="TNM72890.1"/>
    </source>
</evidence>
<dbReference type="OrthoDB" id="67308at2"/>
<dbReference type="InterPro" id="IPR001633">
    <property type="entry name" value="EAL_dom"/>
</dbReference>
<evidence type="ECO:0000313" key="4">
    <source>
        <dbReference type="EMBL" id="MBB6015424.1"/>
    </source>
</evidence>
<dbReference type="NCBIfam" id="TIGR00254">
    <property type="entry name" value="GGDEF"/>
    <property type="match status" value="1"/>
</dbReference>
<keyword evidence="7" id="KW-1185">Reference proteome</keyword>
<dbReference type="PANTHER" id="PTHR44757:SF2">
    <property type="entry name" value="BIOFILM ARCHITECTURE MAINTENANCE PROTEIN MBAA"/>
    <property type="match status" value="1"/>
</dbReference>